<dbReference type="InterPro" id="IPR009061">
    <property type="entry name" value="DNA-bd_dom_put_sf"/>
</dbReference>
<evidence type="ECO:0000256" key="2">
    <source>
        <dbReference type="SAM" id="Coils"/>
    </source>
</evidence>
<dbReference type="SMART" id="SM00871">
    <property type="entry name" value="AraC_E_bind"/>
    <property type="match status" value="1"/>
</dbReference>
<evidence type="ECO:0000259" key="3">
    <source>
        <dbReference type="PROSITE" id="PS50937"/>
    </source>
</evidence>
<dbReference type="EMBL" id="JAGFNS010000010">
    <property type="protein sequence ID" value="MBO3739178.1"/>
    <property type="molecule type" value="Genomic_DNA"/>
</dbReference>
<dbReference type="Pfam" id="PF06445">
    <property type="entry name" value="GyrI-like"/>
    <property type="match status" value="1"/>
</dbReference>
<organism evidence="4 5">
    <name type="scientific">Actinoplanes flavus</name>
    <dbReference type="NCBI Taxonomy" id="2820290"/>
    <lineage>
        <taxon>Bacteria</taxon>
        <taxon>Bacillati</taxon>
        <taxon>Actinomycetota</taxon>
        <taxon>Actinomycetes</taxon>
        <taxon>Micromonosporales</taxon>
        <taxon>Micromonosporaceae</taxon>
        <taxon>Actinoplanes</taxon>
    </lineage>
</organism>
<dbReference type="PANTHER" id="PTHR30204:SF97">
    <property type="entry name" value="MERR FAMILY REGULATORY PROTEIN"/>
    <property type="match status" value="1"/>
</dbReference>
<keyword evidence="1" id="KW-0238">DNA-binding</keyword>
<protein>
    <submittedName>
        <fullName evidence="4">MerR family transcriptional regulator</fullName>
    </submittedName>
</protein>
<dbReference type="SMART" id="SM00422">
    <property type="entry name" value="HTH_MERR"/>
    <property type="match status" value="1"/>
</dbReference>
<dbReference type="Gene3D" id="3.20.80.10">
    <property type="entry name" value="Regulatory factor, effector binding domain"/>
    <property type="match status" value="1"/>
</dbReference>
<sequence>MDDMIPIGHFSRMSRLSIKALRFYDEQGLLVPARVDPSSGYRYYRRSQARQAEAIRVLRQIDMPIGDIRDVLSSGDSEIVSKRLRDHRERLRSRLAEQERMLRFLEQLIDRGGYALPYQVTTRQIGSRPVAALRLHTILPTIEADMARGFGTLVSAIGTAGASPSGAPFVIYHNVIDERVSGDIEICIPVPVGTAFAEGPVIFREVPGGPAAVIVHQGPYAEISPAYHEAFTWIEDHGRKPAGPPCEVYLNDPQAVAPEELLTEVQFPIDRL</sequence>
<keyword evidence="5" id="KW-1185">Reference proteome</keyword>
<dbReference type="SUPFAM" id="SSF46955">
    <property type="entry name" value="Putative DNA-binding domain"/>
    <property type="match status" value="1"/>
</dbReference>
<dbReference type="PROSITE" id="PS00552">
    <property type="entry name" value="HTH_MERR_1"/>
    <property type="match status" value="1"/>
</dbReference>
<dbReference type="SUPFAM" id="SSF55136">
    <property type="entry name" value="Probable bacterial effector-binding domain"/>
    <property type="match status" value="1"/>
</dbReference>
<dbReference type="InterPro" id="IPR047057">
    <property type="entry name" value="MerR_fam"/>
</dbReference>
<dbReference type="Pfam" id="PF13411">
    <property type="entry name" value="MerR_1"/>
    <property type="match status" value="1"/>
</dbReference>
<dbReference type="PANTHER" id="PTHR30204">
    <property type="entry name" value="REDOX-CYCLING DRUG-SENSING TRANSCRIPTIONAL ACTIVATOR SOXR"/>
    <property type="match status" value="1"/>
</dbReference>
<evidence type="ECO:0000313" key="4">
    <source>
        <dbReference type="EMBL" id="MBO3739178.1"/>
    </source>
</evidence>
<name>A0ABS3UK77_9ACTN</name>
<dbReference type="InterPro" id="IPR010499">
    <property type="entry name" value="AraC_E-bd"/>
</dbReference>
<evidence type="ECO:0000313" key="5">
    <source>
        <dbReference type="Proteomes" id="UP000679690"/>
    </source>
</evidence>
<proteinExistence type="predicted"/>
<evidence type="ECO:0000256" key="1">
    <source>
        <dbReference type="ARBA" id="ARBA00023125"/>
    </source>
</evidence>
<dbReference type="Proteomes" id="UP000679690">
    <property type="component" value="Unassembled WGS sequence"/>
</dbReference>
<feature type="coiled-coil region" evidence="2">
    <location>
        <begin position="81"/>
        <end position="108"/>
    </location>
</feature>
<feature type="domain" description="HTH merR-type" evidence="3">
    <location>
        <begin position="4"/>
        <end position="74"/>
    </location>
</feature>
<dbReference type="InterPro" id="IPR029442">
    <property type="entry name" value="GyrI-like"/>
</dbReference>
<dbReference type="CDD" id="cd01107">
    <property type="entry name" value="HTH_BmrR"/>
    <property type="match status" value="1"/>
</dbReference>
<dbReference type="RefSeq" id="WP_208468340.1">
    <property type="nucleotide sequence ID" value="NZ_JAGFNS010000010.1"/>
</dbReference>
<dbReference type="PROSITE" id="PS50937">
    <property type="entry name" value="HTH_MERR_2"/>
    <property type="match status" value="1"/>
</dbReference>
<keyword evidence="2" id="KW-0175">Coiled coil</keyword>
<comment type="caution">
    <text evidence="4">The sequence shown here is derived from an EMBL/GenBank/DDBJ whole genome shotgun (WGS) entry which is preliminary data.</text>
</comment>
<accession>A0ABS3UK77</accession>
<gene>
    <name evidence="4" type="ORF">J5X75_16750</name>
</gene>
<dbReference type="InterPro" id="IPR011256">
    <property type="entry name" value="Reg_factor_effector_dom_sf"/>
</dbReference>
<dbReference type="Gene3D" id="1.10.1660.10">
    <property type="match status" value="1"/>
</dbReference>
<dbReference type="InterPro" id="IPR000551">
    <property type="entry name" value="MerR-type_HTH_dom"/>
</dbReference>
<reference evidence="4 5" key="1">
    <citation type="submission" date="2021-03" db="EMBL/GenBank/DDBJ databases">
        <title>Actinoplanes flavus sp. nov., a novel actinomycete isolated from Coconut Palm rhizosphere soil.</title>
        <authorList>
            <person name="Luo X."/>
        </authorList>
    </citation>
    <scope>NUCLEOTIDE SEQUENCE [LARGE SCALE GENOMIC DNA]</scope>
    <source>
        <strain evidence="4 5">NEAU-H7</strain>
    </source>
</reference>